<evidence type="ECO:0000313" key="2">
    <source>
        <dbReference type="EMBL" id="ORL68241.1"/>
    </source>
</evidence>
<feature type="non-terminal residue" evidence="2">
    <location>
        <position position="180"/>
    </location>
</feature>
<dbReference type="Pfam" id="PF03538">
    <property type="entry name" value="VRP1"/>
    <property type="match status" value="1"/>
</dbReference>
<dbReference type="InterPro" id="IPR018003">
    <property type="entry name" value="Insecticidal_toxin/plasmid_vir"/>
</dbReference>
<organism evidence="2 3">
    <name type="scientific">Pseudomonas putida</name>
    <name type="common">Arthrobacter siderocapsulatus</name>
    <dbReference type="NCBI Taxonomy" id="303"/>
    <lineage>
        <taxon>Bacteria</taxon>
        <taxon>Pseudomonadati</taxon>
        <taxon>Pseudomonadota</taxon>
        <taxon>Gammaproteobacteria</taxon>
        <taxon>Pseudomonadales</taxon>
        <taxon>Pseudomonadaceae</taxon>
        <taxon>Pseudomonas</taxon>
    </lineage>
</organism>
<sequence>MSRKEFDVPAAVKLTAAAGLRSCAELHTELGAELTLCQVQALHQAARKACNDALINEKKILTRASPLLPQAIRRGMASPDAAVHDYKEWFGGRAAKFAAPGSVASMFSPAAYLAALYREAKKLYPAGNSWHIDTRRPDLKNLVLSQVNLDTPVSALSLSNAILMERLGEHGDTLEGLSNH</sequence>
<reference evidence="2 3" key="1">
    <citation type="submission" date="2017-04" db="EMBL/GenBank/DDBJ databases">
        <title>Presence of VIM-2 positive Pseudomonas species in chickens and their surrounding environment.</title>
        <authorList>
            <person name="Zhang R."/>
        </authorList>
    </citation>
    <scope>NUCLEOTIDE SEQUENCE [LARGE SCALE GENOMIC DNA]</scope>
    <source>
        <strain evidence="2 3">DZ-C18</strain>
    </source>
</reference>
<name>A0A1X1A8I5_PSEPU</name>
<protein>
    <submittedName>
        <fullName evidence="2">Uncharacterized protein</fullName>
    </submittedName>
</protein>
<keyword evidence="1" id="KW-0843">Virulence</keyword>
<dbReference type="AlphaFoldDB" id="A0A1X1A8I5"/>
<proteinExistence type="predicted"/>
<comment type="caution">
    <text evidence="2">The sequence shown here is derived from an EMBL/GenBank/DDBJ whole genome shotgun (WGS) entry which is preliminary data.</text>
</comment>
<evidence type="ECO:0000313" key="3">
    <source>
        <dbReference type="Proteomes" id="UP000193675"/>
    </source>
</evidence>
<accession>A0A1X1A8I5</accession>
<evidence type="ECO:0000256" key="1">
    <source>
        <dbReference type="ARBA" id="ARBA00023026"/>
    </source>
</evidence>
<dbReference type="Proteomes" id="UP000193675">
    <property type="component" value="Unassembled WGS sequence"/>
</dbReference>
<dbReference type="EMBL" id="NBWC01000001">
    <property type="protein sequence ID" value="ORL68241.1"/>
    <property type="molecule type" value="Genomic_DNA"/>
</dbReference>
<gene>
    <name evidence="2" type="ORF">B7H17_00005</name>
</gene>